<dbReference type="SUPFAM" id="SSF48264">
    <property type="entry name" value="Cytochrome P450"/>
    <property type="match status" value="1"/>
</dbReference>
<dbReference type="Proteomes" id="UP000470384">
    <property type="component" value="Unassembled WGS sequence"/>
</dbReference>
<evidence type="ECO:0000313" key="10">
    <source>
        <dbReference type="EMBL" id="NBG96069.1"/>
    </source>
</evidence>
<dbReference type="GeneID" id="300654780"/>
<evidence type="ECO:0000313" key="11">
    <source>
        <dbReference type="Proteomes" id="UP000470384"/>
    </source>
</evidence>
<dbReference type="PRINTS" id="PR00359">
    <property type="entry name" value="BP450"/>
</dbReference>
<reference evidence="10 11" key="1">
    <citation type="journal article" date="2016" name="Int. J. Syst. Evol. Microbiol.">
        <title>Pyruvatibacter mobilis gen. nov., sp. nov., a marine bacterium from the culture broth of Picochlorum sp. 122.</title>
        <authorList>
            <person name="Wang G."/>
            <person name="Tang M."/>
            <person name="Wu H."/>
            <person name="Dai S."/>
            <person name="Li T."/>
            <person name="Chen C."/>
            <person name="He H."/>
            <person name="Fan J."/>
            <person name="Xiang W."/>
            <person name="Li X."/>
        </authorList>
    </citation>
    <scope>NUCLEOTIDE SEQUENCE [LARGE SCALE GENOMIC DNA]</scope>
    <source>
        <strain evidence="10 11">GYP-11</strain>
    </source>
</reference>
<dbReference type="InterPro" id="IPR017972">
    <property type="entry name" value="Cyt_P450_CS"/>
</dbReference>
<comment type="caution">
    <text evidence="10">The sequence shown here is derived from an EMBL/GenBank/DDBJ whole genome shotgun (WGS) entry which is preliminary data.</text>
</comment>
<keyword evidence="11" id="KW-1185">Reference proteome</keyword>
<dbReference type="OrthoDB" id="9801155at2"/>
<dbReference type="InterPro" id="IPR036396">
    <property type="entry name" value="Cyt_P450_sf"/>
</dbReference>
<dbReference type="RefSeq" id="WP_160588004.1">
    <property type="nucleotide sequence ID" value="NZ_BMHN01000001.1"/>
</dbReference>
<dbReference type="GO" id="GO:0005506">
    <property type="term" value="F:iron ion binding"/>
    <property type="evidence" value="ECO:0007669"/>
    <property type="project" value="InterPro"/>
</dbReference>
<comment type="cofactor">
    <cofactor evidence="1">
        <name>heme</name>
        <dbReference type="ChEBI" id="CHEBI:30413"/>
    </cofactor>
</comment>
<keyword evidence="4 9" id="KW-0479">Metal-binding</keyword>
<dbReference type="Gene3D" id="1.10.630.10">
    <property type="entry name" value="Cytochrome P450"/>
    <property type="match status" value="1"/>
</dbReference>
<comment type="function">
    <text evidence="8">Cytochromes P450 are a group of heme-thiolate monooxygenases. They oxidize a variety of structurally unrelated compounds, including steroids, fatty acids, and xenobiotics.</text>
</comment>
<dbReference type="PROSITE" id="PS00086">
    <property type="entry name" value="CYTOCHROME_P450"/>
    <property type="match status" value="1"/>
</dbReference>
<keyword evidence="3 9" id="KW-0349">Heme</keyword>
<comment type="similarity">
    <text evidence="2 9">Belongs to the cytochrome P450 family.</text>
</comment>
<name>A0A845QCC6_9HYPH</name>
<sequence>MRLVSDEILIDRGVQTPVNDAIYPMLDEFQLWNPAAWTGGQPYEFYAKMRKTAPVMWSPMGREASGFWSVSRYDDIKQVELAPDVFSSQRGSINIAIGPREKWKPEKLVPAALNSLINMDAPHHMELRIQQKDFFIPAYVESIREKVGRKIDSLLDDLEANGPVVDFVKFFSTQLPLFTLCEMLGVEEEDRPKIVEWMHYLELASQFTTNPMRTFLSEPTFPFRFGPAVKDMFAYGERVMADRRNNPRPDLLSIIAHSKIDGELLSQEFLDGSWLLIVFAGNDTSRNSLSGTIRLMTEFPDQRAMVLDDPSLIPRMSQEALRMISPVKHMRRTAAEDTELNGQRIAKDEKVVLWYGAGNRDPEVFPDPDRFDMMRDNVDKHIAFGHGVHKCLGSRVAQMQLRLAFERIFDRFPNITWTGHEKIAPNALVHAISSLKVNLYGQGGERPTRVQVRMPAQAAD</sequence>
<dbReference type="GO" id="GO:0020037">
    <property type="term" value="F:heme binding"/>
    <property type="evidence" value="ECO:0007669"/>
    <property type="project" value="InterPro"/>
</dbReference>
<evidence type="ECO:0000256" key="9">
    <source>
        <dbReference type="RuleBase" id="RU000461"/>
    </source>
</evidence>
<evidence type="ECO:0000256" key="6">
    <source>
        <dbReference type="ARBA" id="ARBA00023004"/>
    </source>
</evidence>
<dbReference type="PANTHER" id="PTHR46696:SF1">
    <property type="entry name" value="CYTOCHROME P450 YJIB-RELATED"/>
    <property type="match status" value="1"/>
</dbReference>
<dbReference type="InterPro" id="IPR002397">
    <property type="entry name" value="Cyt_P450_B"/>
</dbReference>
<dbReference type="GO" id="GO:0004497">
    <property type="term" value="F:monooxygenase activity"/>
    <property type="evidence" value="ECO:0007669"/>
    <property type="project" value="UniProtKB-KW"/>
</dbReference>
<dbReference type="EMBL" id="WXYQ01000006">
    <property type="protein sequence ID" value="NBG96069.1"/>
    <property type="molecule type" value="Genomic_DNA"/>
</dbReference>
<keyword evidence="7 9" id="KW-0503">Monooxygenase</keyword>
<evidence type="ECO:0000256" key="1">
    <source>
        <dbReference type="ARBA" id="ARBA00001971"/>
    </source>
</evidence>
<evidence type="ECO:0000256" key="5">
    <source>
        <dbReference type="ARBA" id="ARBA00023002"/>
    </source>
</evidence>
<dbReference type="Pfam" id="PF00067">
    <property type="entry name" value="p450"/>
    <property type="match status" value="1"/>
</dbReference>
<accession>A0A845QCC6</accession>
<gene>
    <name evidence="10" type="ORF">GTQ45_10035</name>
</gene>
<keyword evidence="5 9" id="KW-0560">Oxidoreductase</keyword>
<keyword evidence="6 9" id="KW-0408">Iron</keyword>
<dbReference type="AlphaFoldDB" id="A0A845QCC6"/>
<evidence type="ECO:0000256" key="7">
    <source>
        <dbReference type="ARBA" id="ARBA00023033"/>
    </source>
</evidence>
<evidence type="ECO:0000256" key="8">
    <source>
        <dbReference type="ARBA" id="ARBA00043906"/>
    </source>
</evidence>
<protein>
    <submittedName>
        <fullName evidence="10">Cytochrome P450</fullName>
    </submittedName>
</protein>
<organism evidence="10 11">
    <name type="scientific">Pyruvatibacter mobilis</name>
    <dbReference type="NCBI Taxonomy" id="1712261"/>
    <lineage>
        <taxon>Bacteria</taxon>
        <taxon>Pseudomonadati</taxon>
        <taxon>Pseudomonadota</taxon>
        <taxon>Alphaproteobacteria</taxon>
        <taxon>Hyphomicrobiales</taxon>
        <taxon>Parvibaculaceae</taxon>
        <taxon>Pyruvatibacter</taxon>
    </lineage>
</organism>
<evidence type="ECO:0000256" key="2">
    <source>
        <dbReference type="ARBA" id="ARBA00010617"/>
    </source>
</evidence>
<dbReference type="PANTHER" id="PTHR46696">
    <property type="entry name" value="P450, PUTATIVE (EUROFUNG)-RELATED"/>
    <property type="match status" value="1"/>
</dbReference>
<dbReference type="InterPro" id="IPR001128">
    <property type="entry name" value="Cyt_P450"/>
</dbReference>
<proteinExistence type="inferred from homology"/>
<dbReference type="CDD" id="cd11033">
    <property type="entry name" value="CYP142-like"/>
    <property type="match status" value="1"/>
</dbReference>
<evidence type="ECO:0000256" key="4">
    <source>
        <dbReference type="ARBA" id="ARBA00022723"/>
    </source>
</evidence>
<dbReference type="FunFam" id="1.10.630.10:FF:000018">
    <property type="entry name" value="Cytochrome P450 monooxygenase"/>
    <property type="match status" value="1"/>
</dbReference>
<dbReference type="GO" id="GO:0016705">
    <property type="term" value="F:oxidoreductase activity, acting on paired donors, with incorporation or reduction of molecular oxygen"/>
    <property type="evidence" value="ECO:0007669"/>
    <property type="project" value="InterPro"/>
</dbReference>
<evidence type="ECO:0000256" key="3">
    <source>
        <dbReference type="ARBA" id="ARBA00022617"/>
    </source>
</evidence>